<evidence type="ECO:0000256" key="1">
    <source>
        <dbReference type="ARBA" id="ARBA00022448"/>
    </source>
</evidence>
<dbReference type="InterPro" id="IPR003439">
    <property type="entry name" value="ABC_transporter-like_ATP-bd"/>
</dbReference>
<keyword evidence="11" id="KW-1185">Reference proteome</keyword>
<keyword evidence="5 10" id="KW-0067">ATP-binding</keyword>
<keyword evidence="8" id="KW-0472">Membrane</keyword>
<dbReference type="AlphaFoldDB" id="A0A225DVA5"/>
<evidence type="ECO:0000313" key="10">
    <source>
        <dbReference type="EMBL" id="OWK41109.1"/>
    </source>
</evidence>
<comment type="caution">
    <text evidence="10">The sequence shown here is derived from an EMBL/GenBank/DDBJ whole genome shotgun (WGS) entry which is preliminary data.</text>
</comment>
<dbReference type="InterPro" id="IPR017871">
    <property type="entry name" value="ABC_transporter-like_CS"/>
</dbReference>
<keyword evidence="1" id="KW-0813">Transport</keyword>
<dbReference type="CDD" id="cd03259">
    <property type="entry name" value="ABC_Carb_Solutes_like"/>
    <property type="match status" value="1"/>
</dbReference>
<dbReference type="InterPro" id="IPR015853">
    <property type="entry name" value="ABC_transpr_FbpC"/>
</dbReference>
<proteinExistence type="predicted"/>
<evidence type="ECO:0000256" key="5">
    <source>
        <dbReference type="ARBA" id="ARBA00022840"/>
    </source>
</evidence>
<keyword evidence="3" id="KW-0410">Iron transport</keyword>
<sequence length="288" mass="31331">MKESRFEARSLGKSYGGYRALCDVSFTVTAGENLAVLGPSGSGKSTALRLLAGLEAPDAGEVFLNGIPVSAPGRVMSPPHRRGISLVFQDLALWPNLSARDNVAMGLSGLKLSRDEARTRTRDALRLCGIEELADRRPGTMSGGQQQRVALARAIAVRPAFLLMDEPYSGLDLVLKSRLLAEVRAFAAAQEMTVILVTHDPLEAMSLCRAAVVLDKGRIVEAGLLSDLLRDPRSDLLRVFRDEFSRHDPMRALEHQAPSTSDCAREEFHLRVTPFPGMPLRFGPSRSA</sequence>
<dbReference type="Pfam" id="PF00005">
    <property type="entry name" value="ABC_tran"/>
    <property type="match status" value="1"/>
</dbReference>
<organism evidence="10 11">
    <name type="scientific">Fimbriiglobus ruber</name>
    <dbReference type="NCBI Taxonomy" id="1908690"/>
    <lineage>
        <taxon>Bacteria</taxon>
        <taxon>Pseudomonadati</taxon>
        <taxon>Planctomycetota</taxon>
        <taxon>Planctomycetia</taxon>
        <taxon>Gemmatales</taxon>
        <taxon>Gemmataceae</taxon>
        <taxon>Fimbriiglobus</taxon>
    </lineage>
</organism>
<keyword evidence="4" id="KW-0547">Nucleotide-binding</keyword>
<protein>
    <submittedName>
        <fullName evidence="10">Ferric iron ABC transporter, ATP-binding protein</fullName>
    </submittedName>
</protein>
<evidence type="ECO:0000259" key="9">
    <source>
        <dbReference type="PROSITE" id="PS50893"/>
    </source>
</evidence>
<keyword evidence="6" id="KW-0408">Iron</keyword>
<dbReference type="GO" id="GO:0005524">
    <property type="term" value="F:ATP binding"/>
    <property type="evidence" value="ECO:0007669"/>
    <property type="project" value="UniProtKB-KW"/>
</dbReference>
<dbReference type="InterPro" id="IPR050093">
    <property type="entry name" value="ABC_SmlMolc_Importer"/>
</dbReference>
<dbReference type="EMBL" id="NIDE01000007">
    <property type="protein sequence ID" value="OWK41109.1"/>
    <property type="molecule type" value="Genomic_DNA"/>
</dbReference>
<dbReference type="SUPFAM" id="SSF52540">
    <property type="entry name" value="P-loop containing nucleoside triphosphate hydrolases"/>
    <property type="match status" value="1"/>
</dbReference>
<dbReference type="PANTHER" id="PTHR42781">
    <property type="entry name" value="SPERMIDINE/PUTRESCINE IMPORT ATP-BINDING PROTEIN POTA"/>
    <property type="match status" value="1"/>
</dbReference>
<evidence type="ECO:0000256" key="8">
    <source>
        <dbReference type="ARBA" id="ARBA00023136"/>
    </source>
</evidence>
<dbReference type="PROSITE" id="PS00211">
    <property type="entry name" value="ABC_TRANSPORTER_1"/>
    <property type="match status" value="1"/>
</dbReference>
<dbReference type="RefSeq" id="WP_088256058.1">
    <property type="nucleotide sequence ID" value="NZ_NIDE01000007.1"/>
</dbReference>
<dbReference type="GO" id="GO:0015408">
    <property type="term" value="F:ABC-type ferric iron transporter activity"/>
    <property type="evidence" value="ECO:0007669"/>
    <property type="project" value="InterPro"/>
</dbReference>
<dbReference type="PROSITE" id="PS50893">
    <property type="entry name" value="ABC_TRANSPORTER_2"/>
    <property type="match status" value="1"/>
</dbReference>
<reference evidence="11" key="1">
    <citation type="submission" date="2017-06" db="EMBL/GenBank/DDBJ databases">
        <title>Genome analysis of Fimbriiglobus ruber SP5, the first member of the order Planctomycetales with confirmed chitinolytic capability.</title>
        <authorList>
            <person name="Ravin N.V."/>
            <person name="Rakitin A.L."/>
            <person name="Ivanova A.A."/>
            <person name="Beletsky A.V."/>
            <person name="Kulichevskaya I.S."/>
            <person name="Mardanov A.V."/>
            <person name="Dedysh S.N."/>
        </authorList>
    </citation>
    <scope>NUCLEOTIDE SEQUENCE [LARGE SCALE GENOMIC DNA]</scope>
    <source>
        <strain evidence="11">SP5</strain>
    </source>
</reference>
<name>A0A225DVA5_9BACT</name>
<evidence type="ECO:0000256" key="7">
    <source>
        <dbReference type="ARBA" id="ARBA00023065"/>
    </source>
</evidence>
<gene>
    <name evidence="10" type="ORF">FRUB_05001</name>
</gene>
<dbReference type="GO" id="GO:0016020">
    <property type="term" value="C:membrane"/>
    <property type="evidence" value="ECO:0007669"/>
    <property type="project" value="InterPro"/>
</dbReference>
<dbReference type="SMART" id="SM00382">
    <property type="entry name" value="AAA"/>
    <property type="match status" value="1"/>
</dbReference>
<evidence type="ECO:0000256" key="4">
    <source>
        <dbReference type="ARBA" id="ARBA00022741"/>
    </source>
</evidence>
<dbReference type="OrthoDB" id="1115710at2"/>
<evidence type="ECO:0000256" key="6">
    <source>
        <dbReference type="ARBA" id="ARBA00023004"/>
    </source>
</evidence>
<dbReference type="PANTHER" id="PTHR42781:SF4">
    <property type="entry name" value="SPERMIDINE_PUTRESCINE IMPORT ATP-BINDING PROTEIN POTA"/>
    <property type="match status" value="1"/>
</dbReference>
<keyword evidence="7" id="KW-0406">Ion transport</keyword>
<evidence type="ECO:0000256" key="2">
    <source>
        <dbReference type="ARBA" id="ARBA00022475"/>
    </source>
</evidence>
<dbReference type="InterPro" id="IPR027417">
    <property type="entry name" value="P-loop_NTPase"/>
</dbReference>
<dbReference type="GO" id="GO:0016887">
    <property type="term" value="F:ATP hydrolysis activity"/>
    <property type="evidence" value="ECO:0007669"/>
    <property type="project" value="InterPro"/>
</dbReference>
<keyword evidence="2" id="KW-1003">Cell membrane</keyword>
<dbReference type="InterPro" id="IPR003593">
    <property type="entry name" value="AAA+_ATPase"/>
</dbReference>
<accession>A0A225DVA5</accession>
<evidence type="ECO:0000256" key="3">
    <source>
        <dbReference type="ARBA" id="ARBA00022496"/>
    </source>
</evidence>
<dbReference type="Proteomes" id="UP000214646">
    <property type="component" value="Unassembled WGS sequence"/>
</dbReference>
<evidence type="ECO:0000313" key="11">
    <source>
        <dbReference type="Proteomes" id="UP000214646"/>
    </source>
</evidence>
<dbReference type="Gene3D" id="3.40.50.300">
    <property type="entry name" value="P-loop containing nucleotide triphosphate hydrolases"/>
    <property type="match status" value="1"/>
</dbReference>
<feature type="domain" description="ABC transporter" evidence="9">
    <location>
        <begin position="6"/>
        <end position="241"/>
    </location>
</feature>